<dbReference type="OrthoDB" id="4866088at2759"/>
<feature type="chain" id="PRO_5022120711" evidence="6">
    <location>
        <begin position="20"/>
        <end position="398"/>
    </location>
</feature>
<feature type="domain" description="LysM" evidence="7">
    <location>
        <begin position="231"/>
        <end position="277"/>
    </location>
</feature>
<evidence type="ECO:0000256" key="5">
    <source>
        <dbReference type="SAM" id="MobiDB-lite"/>
    </source>
</evidence>
<evidence type="ECO:0000259" key="7">
    <source>
        <dbReference type="PROSITE" id="PS51782"/>
    </source>
</evidence>
<keyword evidence="9" id="KW-1185">Reference proteome</keyword>
<reference evidence="8 9" key="1">
    <citation type="journal article" date="2019" name="Appl. Microbiol. Biotechnol.">
        <title>Genome sequence of Isaria javanica and comparative genome analysis insights into family S53 peptidase evolution in fungal entomopathogens.</title>
        <authorList>
            <person name="Lin R."/>
            <person name="Zhang X."/>
            <person name="Xin B."/>
            <person name="Zou M."/>
            <person name="Gao Y."/>
            <person name="Qin F."/>
            <person name="Hu Q."/>
            <person name="Xie B."/>
            <person name="Cheng X."/>
        </authorList>
    </citation>
    <scope>NUCLEOTIDE SEQUENCE [LARGE SCALE GENOMIC DNA]</scope>
    <source>
        <strain evidence="8 9">IJ1G</strain>
    </source>
</reference>
<evidence type="ECO:0000256" key="2">
    <source>
        <dbReference type="ARBA" id="ARBA00022729"/>
    </source>
</evidence>
<protein>
    <submittedName>
        <fullName evidence="8">LysM domain-containing protein</fullName>
    </submittedName>
</protein>
<evidence type="ECO:0000256" key="6">
    <source>
        <dbReference type="SAM" id="SignalP"/>
    </source>
</evidence>
<dbReference type="Pfam" id="PF01476">
    <property type="entry name" value="LysM"/>
    <property type="match status" value="2"/>
</dbReference>
<dbReference type="SUPFAM" id="SSF54106">
    <property type="entry name" value="LysM domain"/>
    <property type="match status" value="2"/>
</dbReference>
<keyword evidence="1" id="KW-0147">Chitin-binding</keyword>
<dbReference type="STRING" id="43265.A0A545WD66"/>
<dbReference type="InterPro" id="IPR036779">
    <property type="entry name" value="LysM_dom_sf"/>
</dbReference>
<evidence type="ECO:0000256" key="3">
    <source>
        <dbReference type="ARBA" id="ARBA00023026"/>
    </source>
</evidence>
<comment type="similarity">
    <text evidence="4">Belongs to the secreted LysM effector family.</text>
</comment>
<dbReference type="InterPro" id="IPR052210">
    <property type="entry name" value="LysM1-like"/>
</dbReference>
<feature type="domain" description="LysM" evidence="7">
    <location>
        <begin position="137"/>
        <end position="183"/>
    </location>
</feature>
<keyword evidence="3" id="KW-0843">Virulence</keyword>
<comment type="caution">
    <text evidence="8">The sequence shown here is derived from an EMBL/GenBank/DDBJ whole genome shotgun (WGS) entry which is preliminary data.</text>
</comment>
<dbReference type="PANTHER" id="PTHR34997">
    <property type="entry name" value="AM15"/>
    <property type="match status" value="1"/>
</dbReference>
<proteinExistence type="inferred from homology"/>
<accession>A0A545WD66</accession>
<dbReference type="Proteomes" id="UP000315783">
    <property type="component" value="Unassembled WGS sequence"/>
</dbReference>
<dbReference type="AlphaFoldDB" id="A0A545WD66"/>
<dbReference type="CDD" id="cd00118">
    <property type="entry name" value="LysM"/>
    <property type="match status" value="2"/>
</dbReference>
<keyword evidence="2 6" id="KW-0732">Signal</keyword>
<evidence type="ECO:0000313" key="8">
    <source>
        <dbReference type="EMBL" id="TQW00740.1"/>
    </source>
</evidence>
<dbReference type="PROSITE" id="PS51782">
    <property type="entry name" value="LYSM"/>
    <property type="match status" value="3"/>
</dbReference>
<organism evidence="8 9">
    <name type="scientific">Cordyceps javanica</name>
    <dbReference type="NCBI Taxonomy" id="43265"/>
    <lineage>
        <taxon>Eukaryota</taxon>
        <taxon>Fungi</taxon>
        <taxon>Dikarya</taxon>
        <taxon>Ascomycota</taxon>
        <taxon>Pezizomycotina</taxon>
        <taxon>Sordariomycetes</taxon>
        <taxon>Hypocreomycetidae</taxon>
        <taxon>Hypocreales</taxon>
        <taxon>Cordycipitaceae</taxon>
        <taxon>Cordyceps</taxon>
    </lineage>
</organism>
<dbReference type="EMBL" id="SPUK01000001">
    <property type="protein sequence ID" value="TQW00740.1"/>
    <property type="molecule type" value="Genomic_DNA"/>
</dbReference>
<feature type="region of interest" description="Disordered" evidence="5">
    <location>
        <begin position="191"/>
        <end position="222"/>
    </location>
</feature>
<name>A0A545WD66_9HYPO</name>
<dbReference type="GO" id="GO:0008061">
    <property type="term" value="F:chitin binding"/>
    <property type="evidence" value="ECO:0007669"/>
    <property type="project" value="UniProtKB-KW"/>
</dbReference>
<dbReference type="SMART" id="SM00257">
    <property type="entry name" value="LysM"/>
    <property type="match status" value="2"/>
</dbReference>
<dbReference type="Gene3D" id="3.10.350.10">
    <property type="entry name" value="LysM domain"/>
    <property type="match status" value="3"/>
</dbReference>
<gene>
    <name evidence="8" type="ORF">IF1G_00671</name>
</gene>
<evidence type="ECO:0000256" key="4">
    <source>
        <dbReference type="ARBA" id="ARBA00044955"/>
    </source>
</evidence>
<feature type="signal peptide" evidence="6">
    <location>
        <begin position="1"/>
        <end position="19"/>
    </location>
</feature>
<sequence length="398" mass="42895">MRLLLSAALLAIQSSHTLATAGTDKRSSTPNLPYDERTTPHCTWWLDYEDELSCSKILQENHIKTDAFSRWNPSVGQNCDGMQIGRAYCLEAAFEPAIATTPMAPMAPPTEPAPTVPENGIETPLPIQPGMVSDCNKFYLVQRGDTCAAIAAQHGISRSDFTTWNPKVGGDCAGLWAEANACVSVIGYTPTPTKPGSDDDDKNNKDKNKNNNGGVETPSPTQPGMVANCVRFHYVQHGESCAHLAGRYGVSVADLVAWNPRAGAGCEGLWAGAYACVGMPAFRIRSRYHLGCRGETHNDVTTLGRDGVCIDTDCRVGSLDVAAEGACPGGQVQISYWEKPGCVGGWYGYGYTSRGTCRDLWTAGWKFRSLHLRCMDSADDCVTRNTCSYDPEPASSSC</sequence>
<evidence type="ECO:0000313" key="9">
    <source>
        <dbReference type="Proteomes" id="UP000315783"/>
    </source>
</evidence>
<evidence type="ECO:0000256" key="1">
    <source>
        <dbReference type="ARBA" id="ARBA00022669"/>
    </source>
</evidence>
<feature type="domain" description="LysM" evidence="7">
    <location>
        <begin position="43"/>
        <end position="90"/>
    </location>
</feature>
<dbReference type="PANTHER" id="PTHR34997:SF2">
    <property type="entry name" value="LYSM DOMAIN-CONTAINING PROTEIN-RELATED"/>
    <property type="match status" value="1"/>
</dbReference>
<dbReference type="InterPro" id="IPR018392">
    <property type="entry name" value="LysM"/>
</dbReference>